<evidence type="ECO:0000313" key="3">
    <source>
        <dbReference type="Proteomes" id="UP001144673"/>
    </source>
</evidence>
<evidence type="ECO:0000259" key="1">
    <source>
        <dbReference type="Pfam" id="PF17111"/>
    </source>
</evidence>
<dbReference type="Pfam" id="PF17111">
    <property type="entry name" value="PigL_N"/>
    <property type="match status" value="1"/>
</dbReference>
<protein>
    <recommendedName>
        <fullName evidence="1">Azaphilone pigments biosynthesis cluster protein L N-terminal domain-containing protein</fullName>
    </recommendedName>
</protein>
<accession>A0A9W8QDX3</accession>
<comment type="caution">
    <text evidence="2">The sequence shown here is derived from an EMBL/GenBank/DDBJ whole genome shotgun (WGS) entry which is preliminary data.</text>
</comment>
<organism evidence="2 3">
    <name type="scientific">Akanthomyces muscarius</name>
    <name type="common">Entomopathogenic fungus</name>
    <name type="synonym">Lecanicillium muscarium</name>
    <dbReference type="NCBI Taxonomy" id="2231603"/>
    <lineage>
        <taxon>Eukaryota</taxon>
        <taxon>Fungi</taxon>
        <taxon>Dikarya</taxon>
        <taxon>Ascomycota</taxon>
        <taxon>Pezizomycotina</taxon>
        <taxon>Sordariomycetes</taxon>
        <taxon>Hypocreomycetidae</taxon>
        <taxon>Hypocreales</taxon>
        <taxon>Cordycipitaceae</taxon>
        <taxon>Akanthomyces</taxon>
    </lineage>
</organism>
<sequence>MIQNAGVQSAVRACDSTCADFRRRLGEWPQRSTEDSISWRDHFCIGMFKVAKIQAFRHQVELCKSTIAVALGTANCIMTVSDES</sequence>
<name>A0A9W8QDX3_AKAMU</name>
<dbReference type="KEGG" id="amus:LMH87_009399"/>
<dbReference type="RefSeq" id="XP_056053537.1">
    <property type="nucleotide sequence ID" value="XM_056196383.1"/>
</dbReference>
<keyword evidence="3" id="KW-1185">Reference proteome</keyword>
<dbReference type="EMBL" id="JAJHUN010000008">
    <property type="protein sequence ID" value="KAJ4152879.1"/>
    <property type="molecule type" value="Genomic_DNA"/>
</dbReference>
<proteinExistence type="predicted"/>
<dbReference type="Proteomes" id="UP001144673">
    <property type="component" value="Chromosome 5"/>
</dbReference>
<reference evidence="2" key="1">
    <citation type="journal article" date="2023" name="Access Microbiol">
        <title>De-novo genome assembly for Akanthomyces muscarius, a biocontrol agent of insect agricultural pests.</title>
        <authorList>
            <person name="Erdos Z."/>
            <person name="Studholme D.J."/>
            <person name="Raymond B."/>
            <person name="Sharma M."/>
        </authorList>
    </citation>
    <scope>NUCLEOTIDE SEQUENCE</scope>
    <source>
        <strain evidence="2">Ve6</strain>
    </source>
</reference>
<feature type="domain" description="Azaphilone pigments biosynthesis cluster protein L N-terminal" evidence="1">
    <location>
        <begin position="8"/>
        <end position="76"/>
    </location>
</feature>
<gene>
    <name evidence="2" type="ORF">LMH87_009399</name>
</gene>
<dbReference type="InterPro" id="IPR031348">
    <property type="entry name" value="PigL_N"/>
</dbReference>
<evidence type="ECO:0000313" key="2">
    <source>
        <dbReference type="EMBL" id="KAJ4152879.1"/>
    </source>
</evidence>
<dbReference type="AlphaFoldDB" id="A0A9W8QDX3"/>
<dbReference type="GeneID" id="80896558"/>